<feature type="transmembrane region" description="Helical" evidence="2">
    <location>
        <begin position="140"/>
        <end position="157"/>
    </location>
</feature>
<evidence type="ECO:0000256" key="1">
    <source>
        <dbReference type="SAM" id="MobiDB-lite"/>
    </source>
</evidence>
<organism evidence="3 4">
    <name type="scientific">Orbilia ellipsospora</name>
    <dbReference type="NCBI Taxonomy" id="2528407"/>
    <lineage>
        <taxon>Eukaryota</taxon>
        <taxon>Fungi</taxon>
        <taxon>Dikarya</taxon>
        <taxon>Ascomycota</taxon>
        <taxon>Pezizomycotina</taxon>
        <taxon>Orbiliomycetes</taxon>
        <taxon>Orbiliales</taxon>
        <taxon>Orbiliaceae</taxon>
        <taxon>Orbilia</taxon>
    </lineage>
</organism>
<dbReference type="Proteomes" id="UP001365542">
    <property type="component" value="Unassembled WGS sequence"/>
</dbReference>
<keyword evidence="2" id="KW-0472">Membrane</keyword>
<dbReference type="EMBL" id="JAVHJO010000013">
    <property type="protein sequence ID" value="KAK6530508.1"/>
    <property type="molecule type" value="Genomic_DNA"/>
</dbReference>
<gene>
    <name evidence="3" type="ORF">TWF694_003856</name>
</gene>
<feature type="compositionally biased region" description="Basic and acidic residues" evidence="1">
    <location>
        <begin position="1"/>
        <end position="13"/>
    </location>
</feature>
<reference evidence="3 4" key="1">
    <citation type="submission" date="2019-10" db="EMBL/GenBank/DDBJ databases">
        <authorList>
            <person name="Palmer J.M."/>
        </authorList>
    </citation>
    <scope>NUCLEOTIDE SEQUENCE [LARGE SCALE GENOMIC DNA]</scope>
    <source>
        <strain evidence="3 4">TWF694</strain>
    </source>
</reference>
<evidence type="ECO:0000256" key="2">
    <source>
        <dbReference type="SAM" id="Phobius"/>
    </source>
</evidence>
<accession>A0AAV9X0P1</accession>
<feature type="transmembrane region" description="Helical" evidence="2">
    <location>
        <begin position="169"/>
        <end position="194"/>
    </location>
</feature>
<sequence>MESEDSLIHHEEEGSPPPYQSPPSYSPPGFSPLDEIHTYYYGGYTDEEGSIRLESHQPTPIDFRSLFSSRDPLPVLYICNMMATVFTYTRTVKRTDVSYFPIAVYNSIAAFVAMGSIFFNSFKSSKNEGSSDPSQHWKPFAFVLLYLLSEEGFWFSLKYLPTFSRYLTYVGYPFFLALVTWQWVFGGITGRIFWIKVEDQRNLQATAFIGLLAICWSFEPTFEWWSCIVATATRAFKDVIARDIMSSSNYMTSELVMLASSVLAFRSLALCYSSSEYDKVWPFLANMSANELALHVATGICYTFTQLTSLEMLRLGEPIKRYAVIISPALWGMILPRFVQLF</sequence>
<dbReference type="AlphaFoldDB" id="A0AAV9X0P1"/>
<evidence type="ECO:0000313" key="4">
    <source>
        <dbReference type="Proteomes" id="UP001365542"/>
    </source>
</evidence>
<keyword evidence="2" id="KW-0812">Transmembrane</keyword>
<protein>
    <submittedName>
        <fullName evidence="3">Uncharacterized protein</fullName>
    </submittedName>
</protein>
<name>A0AAV9X0P1_9PEZI</name>
<feature type="compositionally biased region" description="Pro residues" evidence="1">
    <location>
        <begin position="15"/>
        <end position="28"/>
    </location>
</feature>
<evidence type="ECO:0000313" key="3">
    <source>
        <dbReference type="EMBL" id="KAK6530508.1"/>
    </source>
</evidence>
<proteinExistence type="predicted"/>
<comment type="caution">
    <text evidence="3">The sequence shown here is derived from an EMBL/GenBank/DDBJ whole genome shotgun (WGS) entry which is preliminary data.</text>
</comment>
<keyword evidence="2" id="KW-1133">Transmembrane helix</keyword>
<keyword evidence="4" id="KW-1185">Reference proteome</keyword>
<feature type="transmembrane region" description="Helical" evidence="2">
    <location>
        <begin position="97"/>
        <end position="119"/>
    </location>
</feature>
<feature type="region of interest" description="Disordered" evidence="1">
    <location>
        <begin position="1"/>
        <end position="28"/>
    </location>
</feature>